<keyword evidence="2" id="KW-0732">Signal</keyword>
<evidence type="ECO:0000256" key="1">
    <source>
        <dbReference type="SAM" id="Phobius"/>
    </source>
</evidence>
<feature type="transmembrane region" description="Helical" evidence="1">
    <location>
        <begin position="717"/>
        <end position="739"/>
    </location>
</feature>
<keyword evidence="4" id="KW-1185">Reference proteome</keyword>
<keyword evidence="1" id="KW-0812">Transmembrane</keyword>
<dbReference type="Gene3D" id="2.60.120.260">
    <property type="entry name" value="Galactose-binding domain-like"/>
    <property type="match status" value="2"/>
</dbReference>
<gene>
    <name evidence="3" type="ORF">PDMSB3_0054</name>
</gene>
<dbReference type="AlphaFoldDB" id="A0A5Q4ZLE3"/>
<evidence type="ECO:0000313" key="3">
    <source>
        <dbReference type="EMBL" id="VVD31178.1"/>
    </source>
</evidence>
<feature type="chain" id="PRO_5024798327" description="Cyclic di-GMP-binding protein" evidence="2">
    <location>
        <begin position="47"/>
        <end position="751"/>
    </location>
</feature>
<geneLocation type="plasmid" evidence="3 4">
    <name>pII</name>
</geneLocation>
<protein>
    <recommendedName>
        <fullName evidence="5">Cyclic di-GMP-binding protein</fullName>
    </recommendedName>
</protein>
<feature type="signal peptide" evidence="2">
    <location>
        <begin position="1"/>
        <end position="46"/>
    </location>
</feature>
<keyword evidence="1" id="KW-0472">Membrane</keyword>
<sequence>MVTFAPVLHVVRRASARRAHALYSRSAAVSVALCCALAGWAGAARAQGDSFAVALANAGDTVTSRSVALTRLGIRDVSTLDAPDSRREYYFPVPAGVPVSDAQLQLDANYLRGDGGRTTMLVTIDGAPAQARAFTQPQGDAAATLAVSGEPRPSGYVRIGLGWASVINDVVCADQTAIGNLLRVAPTTHLSYRYDTREVKDLRTAWTGLPPTPVIAIAGKHVGATSYDTAWRVAALMQRDGREPVVQGWAKVGDTVELGALDVPAPLRALPAFAALAAGGSHRLADPAELGALLVAAPGRVMPADVIVADDALRAAVNASLDALQAQAAGVSASAADAFAMWRKTTMTPLVAPLSAGEARLVHLAGQASIVVGDSKAVSLLAQVWRPINVSNQLVVHEIDSAANGKSDVVALAALGGEPRTVEVLREASWTAAFDLGAVASGGRLPADVVLDLAGTPNTHGSAVVASVYFNDVLIGAKLLGTEGRAQQVVAHIPRFALAARNQLRVTFQRQSDAGCATNQGYPVEVLPSSHLTLVKAEGDANFAGMVARFASSARVIVPASYLADAFETLPRVARLADATGVAPQRAVLTVAPDGQNVAPTGPFLALDVPLAEPKSHVRVTDNGLTILGPDERTLYDVSGIANLTGVGVIDVEHSGSTAGVVYRSIGARAPVLPVALQLARGDVAVVDGSGVLRQLDTVHAGGVELGDSGAPWTRDWLTWVIPAALVSVFVVVLLFAGYTRRRKQRKQGGE</sequence>
<name>A0A5Q4ZLE3_9BURK</name>
<reference evidence="3 4" key="1">
    <citation type="submission" date="2019-08" db="EMBL/GenBank/DDBJ databases">
        <authorList>
            <person name="Herpell B J."/>
        </authorList>
    </citation>
    <scope>NUCLEOTIDE SEQUENCE [LARGE SCALE GENOMIC DNA]</scope>
    <source>
        <strain evidence="4">Msb3</strain>
        <plasmid evidence="3 4">pII</plasmid>
    </source>
</reference>
<dbReference type="EMBL" id="LR699556">
    <property type="protein sequence ID" value="VVD31178.1"/>
    <property type="molecule type" value="Genomic_DNA"/>
</dbReference>
<dbReference type="KEGG" id="pdio:PDMSB3_0054.3"/>
<evidence type="ECO:0000313" key="4">
    <source>
        <dbReference type="Proteomes" id="UP000325811"/>
    </source>
</evidence>
<evidence type="ECO:0008006" key="5">
    <source>
        <dbReference type="Google" id="ProtNLM"/>
    </source>
</evidence>
<keyword evidence="1" id="KW-1133">Transmembrane helix</keyword>
<organism evidence="3 4">
    <name type="scientific">Paraburkholderia dioscoreae</name>
    <dbReference type="NCBI Taxonomy" id="2604047"/>
    <lineage>
        <taxon>Bacteria</taxon>
        <taxon>Pseudomonadati</taxon>
        <taxon>Pseudomonadota</taxon>
        <taxon>Betaproteobacteria</taxon>
        <taxon>Burkholderiales</taxon>
        <taxon>Burkholderiaceae</taxon>
        <taxon>Paraburkholderia</taxon>
    </lineage>
</organism>
<accession>A0A5Q4ZLE3</accession>
<dbReference type="Proteomes" id="UP000325811">
    <property type="component" value="Plasmid pII"/>
</dbReference>
<proteinExistence type="predicted"/>
<evidence type="ECO:0000256" key="2">
    <source>
        <dbReference type="SAM" id="SignalP"/>
    </source>
</evidence>
<keyword evidence="3" id="KW-0614">Plasmid</keyword>